<reference evidence="1" key="2">
    <citation type="journal article" date="2022" name="New Phytol.">
        <title>Evolutionary transition to the ectomycorrhizal habit in the genomes of a hyperdiverse lineage of mushroom-forming fungi.</title>
        <authorList>
            <person name="Looney B."/>
            <person name="Miyauchi S."/>
            <person name="Morin E."/>
            <person name="Drula E."/>
            <person name="Courty P.E."/>
            <person name="Kohler A."/>
            <person name="Kuo A."/>
            <person name="LaButti K."/>
            <person name="Pangilinan J."/>
            <person name="Lipzen A."/>
            <person name="Riley R."/>
            <person name="Andreopoulos W."/>
            <person name="He G."/>
            <person name="Johnson J."/>
            <person name="Nolan M."/>
            <person name="Tritt A."/>
            <person name="Barry K.W."/>
            <person name="Grigoriev I.V."/>
            <person name="Nagy L.G."/>
            <person name="Hibbett D."/>
            <person name="Henrissat B."/>
            <person name="Matheny P.B."/>
            <person name="Labbe J."/>
            <person name="Martin F.M."/>
        </authorList>
    </citation>
    <scope>NUCLEOTIDE SEQUENCE</scope>
    <source>
        <strain evidence="1">EC-137</strain>
    </source>
</reference>
<name>A0ACB8QQZ8_9AGAM</name>
<proteinExistence type="predicted"/>
<dbReference type="EMBL" id="MU273510">
    <property type="protein sequence ID" value="KAI0033856.1"/>
    <property type="molecule type" value="Genomic_DNA"/>
</dbReference>
<organism evidence="1 2">
    <name type="scientific">Vararia minispora EC-137</name>
    <dbReference type="NCBI Taxonomy" id="1314806"/>
    <lineage>
        <taxon>Eukaryota</taxon>
        <taxon>Fungi</taxon>
        <taxon>Dikarya</taxon>
        <taxon>Basidiomycota</taxon>
        <taxon>Agaricomycotina</taxon>
        <taxon>Agaricomycetes</taxon>
        <taxon>Russulales</taxon>
        <taxon>Lachnocladiaceae</taxon>
        <taxon>Vararia</taxon>
    </lineage>
</organism>
<gene>
    <name evidence="1" type="ORF">K488DRAFT_69533</name>
</gene>
<dbReference type="Proteomes" id="UP000814128">
    <property type="component" value="Unassembled WGS sequence"/>
</dbReference>
<sequence>MSQKSSKAKAIAARKAIQEKKAEEEAAQKQKGADGANDRLLQRREDEDWLEKDREKALICIARVDIDDEAKPVVIEKNRVNTRGLIPSHVRNLMASMEGGQVLDTKYPLRVMAMKSAILNLDQDKLPKKLKGVTDSAPLVKWDAKVCQEHPPSILAGGHRRQAALNLIRREAGRMTGDDISAEDQGKLEAWMENYKVWHAEIYDEVPAEMLMADVMLREIIAANPRDPQAFEQPDEGMRGLLKLLRERLSRDLDAGKAHYGDLHAIASESSEGLGFRQSERAAKRRASGGGGDQG</sequence>
<protein>
    <submittedName>
        <fullName evidence="1">Uncharacterized protein</fullName>
    </submittedName>
</protein>
<comment type="caution">
    <text evidence="1">The sequence shown here is derived from an EMBL/GenBank/DDBJ whole genome shotgun (WGS) entry which is preliminary data.</text>
</comment>
<reference evidence="1" key="1">
    <citation type="submission" date="2021-02" db="EMBL/GenBank/DDBJ databases">
        <authorList>
            <consortium name="DOE Joint Genome Institute"/>
            <person name="Ahrendt S."/>
            <person name="Looney B.P."/>
            <person name="Miyauchi S."/>
            <person name="Morin E."/>
            <person name="Drula E."/>
            <person name="Courty P.E."/>
            <person name="Chicoki N."/>
            <person name="Fauchery L."/>
            <person name="Kohler A."/>
            <person name="Kuo A."/>
            <person name="Labutti K."/>
            <person name="Pangilinan J."/>
            <person name="Lipzen A."/>
            <person name="Riley R."/>
            <person name="Andreopoulos W."/>
            <person name="He G."/>
            <person name="Johnson J."/>
            <person name="Barry K.W."/>
            <person name="Grigoriev I.V."/>
            <person name="Nagy L."/>
            <person name="Hibbett D."/>
            <person name="Henrissat B."/>
            <person name="Matheny P.B."/>
            <person name="Labbe J."/>
            <person name="Martin F."/>
        </authorList>
    </citation>
    <scope>NUCLEOTIDE SEQUENCE</scope>
    <source>
        <strain evidence="1">EC-137</strain>
    </source>
</reference>
<evidence type="ECO:0000313" key="2">
    <source>
        <dbReference type="Proteomes" id="UP000814128"/>
    </source>
</evidence>
<keyword evidence="2" id="KW-1185">Reference proteome</keyword>
<evidence type="ECO:0000313" key="1">
    <source>
        <dbReference type="EMBL" id="KAI0033856.1"/>
    </source>
</evidence>
<accession>A0ACB8QQZ8</accession>
<feature type="non-terminal residue" evidence="1">
    <location>
        <position position="295"/>
    </location>
</feature>